<name>A0ABQ9ZR28_9CRUS</name>
<organism evidence="1 2">
    <name type="scientific">Daphnia magna</name>
    <dbReference type="NCBI Taxonomy" id="35525"/>
    <lineage>
        <taxon>Eukaryota</taxon>
        <taxon>Metazoa</taxon>
        <taxon>Ecdysozoa</taxon>
        <taxon>Arthropoda</taxon>
        <taxon>Crustacea</taxon>
        <taxon>Branchiopoda</taxon>
        <taxon>Diplostraca</taxon>
        <taxon>Cladocera</taxon>
        <taxon>Anomopoda</taxon>
        <taxon>Daphniidae</taxon>
        <taxon>Daphnia</taxon>
    </lineage>
</organism>
<dbReference type="Proteomes" id="UP001234178">
    <property type="component" value="Unassembled WGS sequence"/>
</dbReference>
<evidence type="ECO:0000313" key="1">
    <source>
        <dbReference type="EMBL" id="KAK4015070.1"/>
    </source>
</evidence>
<reference evidence="1 2" key="1">
    <citation type="journal article" date="2023" name="Nucleic Acids Res.">
        <title>The hologenome of Daphnia magna reveals possible DNA methylation and microbiome-mediated evolution of the host genome.</title>
        <authorList>
            <person name="Chaturvedi A."/>
            <person name="Li X."/>
            <person name="Dhandapani V."/>
            <person name="Marshall H."/>
            <person name="Kissane S."/>
            <person name="Cuenca-Cambronero M."/>
            <person name="Asole G."/>
            <person name="Calvet F."/>
            <person name="Ruiz-Romero M."/>
            <person name="Marangio P."/>
            <person name="Guigo R."/>
            <person name="Rago D."/>
            <person name="Mirbahai L."/>
            <person name="Eastwood N."/>
            <person name="Colbourne J.K."/>
            <person name="Zhou J."/>
            <person name="Mallon E."/>
            <person name="Orsini L."/>
        </authorList>
    </citation>
    <scope>NUCLEOTIDE SEQUENCE [LARGE SCALE GENOMIC DNA]</scope>
    <source>
        <strain evidence="1">LRV0_1</strain>
    </source>
</reference>
<evidence type="ECO:0008006" key="3">
    <source>
        <dbReference type="Google" id="ProtNLM"/>
    </source>
</evidence>
<gene>
    <name evidence="1" type="ORF">OUZ56_030060</name>
</gene>
<protein>
    <recommendedName>
        <fullName evidence="3">GMP synthase</fullName>
    </recommendedName>
</protein>
<dbReference type="EMBL" id="JAOYFB010000005">
    <property type="protein sequence ID" value="KAK4015070.1"/>
    <property type="molecule type" value="Genomic_DNA"/>
</dbReference>
<keyword evidence="2" id="KW-1185">Reference proteome</keyword>
<feature type="non-terminal residue" evidence="1">
    <location>
        <position position="1"/>
    </location>
</feature>
<accession>A0ABQ9ZR28</accession>
<evidence type="ECO:0000313" key="2">
    <source>
        <dbReference type="Proteomes" id="UP001234178"/>
    </source>
</evidence>
<comment type="caution">
    <text evidence="1">The sequence shown here is derived from an EMBL/GenBank/DDBJ whole genome shotgun (WGS) entry which is preliminary data.</text>
</comment>
<proteinExistence type="predicted"/>
<sequence>RIKMRANGWSAMRQFLPTMDEVMPTNAIISVCPWTILQEIGSCVQKSQTAGKILRHNLLQEETRLCDQSTFDGEWLKEFQPDNYNLFQETRLRSRTQGVDEPNVRDYYEIFILHRLVDQNM</sequence>